<dbReference type="FunFam" id="3.40.1390.30:FF:000001">
    <property type="entry name" value="GTP cyclohydrolase 1 type 2"/>
    <property type="match status" value="1"/>
</dbReference>
<reference evidence="7" key="1">
    <citation type="submission" date="2014-08" db="EMBL/GenBank/DDBJ databases">
        <title>Coriobacteriaceae sp. complete genome.</title>
        <authorList>
            <person name="Looft T."/>
            <person name="Bayles D.O."/>
            <person name="Stanton T.B."/>
        </authorList>
    </citation>
    <scope>NUCLEOTIDE SEQUENCE [LARGE SCALE GENOMIC DNA]</scope>
    <source>
        <strain evidence="7">68-1-3</strain>
    </source>
</reference>
<dbReference type="Proteomes" id="UP000031121">
    <property type="component" value="Chromosome"/>
</dbReference>
<evidence type="ECO:0000256" key="3">
    <source>
        <dbReference type="ARBA" id="ARBA00022112"/>
    </source>
</evidence>
<feature type="binding site" evidence="5">
    <location>
        <position position="74"/>
    </location>
    <ligand>
        <name>a divalent metal cation</name>
        <dbReference type="ChEBI" id="CHEBI:60240"/>
        <label>1</label>
    </ligand>
</feature>
<dbReference type="EMBL" id="CP009302">
    <property type="protein sequence ID" value="AJC11829.1"/>
    <property type="molecule type" value="Genomic_DNA"/>
</dbReference>
<dbReference type="GO" id="GO:0005737">
    <property type="term" value="C:cytoplasm"/>
    <property type="evidence" value="ECO:0007669"/>
    <property type="project" value="TreeGrafter"/>
</dbReference>
<evidence type="ECO:0000256" key="5">
    <source>
        <dbReference type="PIRSR" id="PIRSR602678-1"/>
    </source>
</evidence>
<dbReference type="GO" id="GO:0046872">
    <property type="term" value="F:metal ion binding"/>
    <property type="evidence" value="ECO:0007669"/>
    <property type="project" value="UniProtKB-KW"/>
</dbReference>
<accession>A0A0A8B386</accession>
<organism evidence="6 7">
    <name type="scientific">Berryella intestinalis</name>
    <dbReference type="NCBI Taxonomy" id="1531429"/>
    <lineage>
        <taxon>Bacteria</taxon>
        <taxon>Bacillati</taxon>
        <taxon>Actinomycetota</taxon>
        <taxon>Coriobacteriia</taxon>
        <taxon>Eggerthellales</taxon>
        <taxon>Eggerthellaceae</taxon>
        <taxon>Berryella</taxon>
    </lineage>
</organism>
<feature type="binding site" evidence="5">
    <location>
        <position position="73"/>
    </location>
    <ligand>
        <name>a divalent metal cation</name>
        <dbReference type="ChEBI" id="CHEBI:60240"/>
        <label>1</label>
    </ligand>
</feature>
<keyword evidence="7" id="KW-1185">Reference proteome</keyword>
<evidence type="ECO:0000256" key="1">
    <source>
        <dbReference type="ARBA" id="ARBA00006964"/>
    </source>
</evidence>
<dbReference type="InterPro" id="IPR036069">
    <property type="entry name" value="DUF34/NIF3_sf"/>
</dbReference>
<protein>
    <recommendedName>
        <fullName evidence="3">GTP cyclohydrolase 1 type 2 homolog</fullName>
    </recommendedName>
</protein>
<dbReference type="InterPro" id="IPR002678">
    <property type="entry name" value="DUF34/NIF3"/>
</dbReference>
<evidence type="ECO:0000256" key="4">
    <source>
        <dbReference type="ARBA" id="ARBA00022723"/>
    </source>
</evidence>
<dbReference type="SUPFAM" id="SSF102705">
    <property type="entry name" value="NIF3 (NGG1p interacting factor 3)-like"/>
    <property type="match status" value="1"/>
</dbReference>
<evidence type="ECO:0000313" key="7">
    <source>
        <dbReference type="Proteomes" id="UP000031121"/>
    </source>
</evidence>
<comment type="similarity">
    <text evidence="1">Belongs to the GTP cyclohydrolase I type 2/NIF3 family.</text>
</comment>
<dbReference type="KEGG" id="cbac:JI75_03245"/>
<comment type="subunit">
    <text evidence="2">Homohexamer.</text>
</comment>
<proteinExistence type="inferred from homology"/>
<keyword evidence="4 5" id="KW-0479">Metal-binding</keyword>
<name>A0A0A8B386_9ACTN</name>
<evidence type="ECO:0000256" key="2">
    <source>
        <dbReference type="ARBA" id="ARBA00011643"/>
    </source>
</evidence>
<dbReference type="PANTHER" id="PTHR13799">
    <property type="entry name" value="NGG1 INTERACTING FACTOR 3"/>
    <property type="match status" value="1"/>
</dbReference>
<dbReference type="PANTHER" id="PTHR13799:SF14">
    <property type="entry name" value="GTP CYCLOHYDROLASE 1 TYPE 2 HOMOLOG"/>
    <property type="match status" value="1"/>
</dbReference>
<sequence length="273" mass="29215">MREDELAAALTVGELERRLLELYPREDAESWDRTGLVVGDPGEPVSSVAIALDPTYAALCACREFGANVLITHHPLFIDPPQGFIAFGNGGDAAGTRVHAAARWNVSCLSFHTALDVSSDGARMLPWILDLEFDGIVVPSAREGRLGYGQLCTVRGDELDLRSLAVRCKRVFGRTPRVWGDPDTPVARVVTATGSAGNVIEGALAQGADCLVCGEVKYHDALDAQERGLSLVELGHDVSELPFCAVLAKAVASVGVDAESIHIYDQSSNWFTV</sequence>
<dbReference type="Pfam" id="PF01784">
    <property type="entry name" value="DUF34_NIF3"/>
    <property type="match status" value="1"/>
</dbReference>
<dbReference type="STRING" id="1531429.JI75_03245"/>
<dbReference type="AlphaFoldDB" id="A0A0A8B386"/>
<dbReference type="HOGENOM" id="CLU_037423_2_0_11"/>
<evidence type="ECO:0000313" key="6">
    <source>
        <dbReference type="EMBL" id="AJC11829.1"/>
    </source>
</evidence>
<gene>
    <name evidence="6" type="ORF">JI75_03245</name>
</gene>
<dbReference type="Gene3D" id="3.40.1390.30">
    <property type="entry name" value="NIF3 (NGG1p interacting factor 3)-like"/>
    <property type="match status" value="2"/>
</dbReference>
<feature type="binding site" evidence="5">
    <location>
        <position position="236"/>
    </location>
    <ligand>
        <name>a divalent metal cation</name>
        <dbReference type="ChEBI" id="CHEBI:60240"/>
        <label>1</label>
    </ligand>
</feature>
<reference evidence="6 7" key="2">
    <citation type="journal article" date="2015" name="Genome Announc.">
        <title>Complete Genome Sequence of Coriobacteriaceae Strain 68-1-3, a Novel Mucus-Degrading Isolate from the Swine Intestinal Tract.</title>
        <authorList>
            <person name="Looft T."/>
            <person name="Bayles D.O."/>
            <person name="Alt D.P."/>
            <person name="Stanton T.B."/>
        </authorList>
    </citation>
    <scope>NUCLEOTIDE SEQUENCE [LARGE SCALE GENOMIC DNA]</scope>
    <source>
        <strain evidence="6 7">68-1-3</strain>
    </source>
</reference>
<feature type="binding site" evidence="5">
    <location>
        <position position="240"/>
    </location>
    <ligand>
        <name>a divalent metal cation</name>
        <dbReference type="ChEBI" id="CHEBI:60240"/>
        <label>1</label>
    </ligand>
</feature>
<feature type="binding site" evidence="5">
    <location>
        <position position="116"/>
    </location>
    <ligand>
        <name>a divalent metal cation</name>
        <dbReference type="ChEBI" id="CHEBI:60240"/>
        <label>1</label>
    </ligand>
</feature>